<name>A0A445D9B5_ARAHY</name>
<gene>
    <name evidence="2" type="ORF">Ahy_A05g025731</name>
</gene>
<dbReference type="EMBL" id="SDMP01000005">
    <property type="protein sequence ID" value="RYR59760.1"/>
    <property type="molecule type" value="Genomic_DNA"/>
</dbReference>
<feature type="region of interest" description="Disordered" evidence="1">
    <location>
        <begin position="767"/>
        <end position="798"/>
    </location>
</feature>
<keyword evidence="3" id="KW-1185">Reference proteome</keyword>
<evidence type="ECO:0000313" key="2">
    <source>
        <dbReference type="EMBL" id="RYR59760.1"/>
    </source>
</evidence>
<feature type="region of interest" description="Disordered" evidence="1">
    <location>
        <begin position="59"/>
        <end position="84"/>
    </location>
</feature>
<evidence type="ECO:0000256" key="1">
    <source>
        <dbReference type="SAM" id="MobiDB-lite"/>
    </source>
</evidence>
<sequence>MLYECGKDEIVIELCMIQSNSQLHLQTYITFSIFTSQNCVVLLYFCGTMNFLMRSSSSSYSERTPLPPPRSASGSNLEKLASQDSHARHGDDATIAGLVPSLPNKHLDVSIEEGFITIPFKELPENWNHVPDIQSLCSLDRSFLFPGEQVYILACLSASKQDTDMITPVATAMSKNGVGQSPERENENIKNRNNLISREGQLSTSVEEHLEDFIDGESLCRMEAQKRRTELLLQKFENSHFFVRISEFDEPLWSKRGSAINFFNPSDANGLKALNIQIEEPTLSSTGVVIDRGNFNATTSGGLVRDSVKCSALPNGDIVILLQMNVGVDSLKDPCIEVLQFEKCPERKLPINDHFEVEHTNEDPCAELLNWMLPLDNNLSPRLQSPPNLRRYSMSSLPQSMSSPSGYLKAVSSMSNFLENRDQILSNSYLRRKFALEGLLSFRGVSLEQERFSVCCGLEGLHTPGRRWRRKLEIVQPLEIHSFAADCNSEDLLCIQMKNVAPSNVPDIVIFIDTISVVLEETTRNEPMPSLLISCVEAGNDHSLPNLTLRRGEEHSFVVKPATSMKKSINIQHDTSSQFSKQFQNRTSKLSLDGRNPTLINDQYAIVVSYRCNYTASRLFFKQQTSWRPCTSKDIMISVSSEMLGQYPRPYATCQLPVQVIVYLATFQLKLELWIGNHLAQFDFFLILVTVDLMLLLAMTISLTSLLHFDQILTLQASNLTSEDLTLTMLSPASFSLPPSLVSLSSPTTPRSPFIGFADFLGRVNSGRSSGATQPSTVEENGEKSSTSEAKAVSTSDVVPNSGLSCTHLWLQSKVPLGCIPAQSIATVRLELLPLTDGIITLDSLQIDVKEKGITYTPGCALKINSTSSIPKGTS</sequence>
<proteinExistence type="predicted"/>
<protein>
    <submittedName>
        <fullName evidence="2">Uncharacterized protein</fullName>
    </submittedName>
</protein>
<dbReference type="Proteomes" id="UP000289738">
    <property type="component" value="Chromosome A05"/>
</dbReference>
<dbReference type="PANTHER" id="PTHR36034:SF2">
    <property type="entry name" value="EXPRESSED PROTEIN"/>
    <property type="match status" value="1"/>
</dbReference>
<reference evidence="2 3" key="1">
    <citation type="submission" date="2019-01" db="EMBL/GenBank/DDBJ databases">
        <title>Sequencing of cultivated peanut Arachis hypogaea provides insights into genome evolution and oil improvement.</title>
        <authorList>
            <person name="Chen X."/>
        </authorList>
    </citation>
    <scope>NUCLEOTIDE SEQUENCE [LARGE SCALE GENOMIC DNA]</scope>
    <source>
        <strain evidence="3">cv. Fuhuasheng</strain>
        <tissue evidence="2">Leaves</tissue>
    </source>
</reference>
<dbReference type="AlphaFoldDB" id="A0A445D9B5"/>
<comment type="caution">
    <text evidence="2">The sequence shown here is derived from an EMBL/GenBank/DDBJ whole genome shotgun (WGS) entry which is preliminary data.</text>
</comment>
<accession>A0A445D9B5</accession>
<organism evidence="2 3">
    <name type="scientific">Arachis hypogaea</name>
    <name type="common">Peanut</name>
    <dbReference type="NCBI Taxonomy" id="3818"/>
    <lineage>
        <taxon>Eukaryota</taxon>
        <taxon>Viridiplantae</taxon>
        <taxon>Streptophyta</taxon>
        <taxon>Embryophyta</taxon>
        <taxon>Tracheophyta</taxon>
        <taxon>Spermatophyta</taxon>
        <taxon>Magnoliopsida</taxon>
        <taxon>eudicotyledons</taxon>
        <taxon>Gunneridae</taxon>
        <taxon>Pentapetalae</taxon>
        <taxon>rosids</taxon>
        <taxon>fabids</taxon>
        <taxon>Fabales</taxon>
        <taxon>Fabaceae</taxon>
        <taxon>Papilionoideae</taxon>
        <taxon>50 kb inversion clade</taxon>
        <taxon>dalbergioids sensu lato</taxon>
        <taxon>Dalbergieae</taxon>
        <taxon>Pterocarpus clade</taxon>
        <taxon>Arachis</taxon>
    </lineage>
</organism>
<dbReference type="PANTHER" id="PTHR36034">
    <property type="entry name" value="EXPRESSED PROTEIN"/>
    <property type="match status" value="1"/>
</dbReference>
<evidence type="ECO:0000313" key="3">
    <source>
        <dbReference type="Proteomes" id="UP000289738"/>
    </source>
</evidence>
<dbReference type="STRING" id="3818.A0A445D9B5"/>